<dbReference type="SUPFAM" id="SSF56349">
    <property type="entry name" value="DNA breaking-rejoining enzymes"/>
    <property type="match status" value="1"/>
</dbReference>
<dbReference type="PROSITE" id="PS51898">
    <property type="entry name" value="TYR_RECOMBINASE"/>
    <property type="match status" value="1"/>
</dbReference>
<evidence type="ECO:0000259" key="3">
    <source>
        <dbReference type="PROSITE" id="PS51898"/>
    </source>
</evidence>
<dbReference type="InterPro" id="IPR013762">
    <property type="entry name" value="Integrase-like_cat_sf"/>
</dbReference>
<dbReference type="InterPro" id="IPR002104">
    <property type="entry name" value="Integrase_catalytic"/>
</dbReference>
<dbReference type="GO" id="GO:0003677">
    <property type="term" value="F:DNA binding"/>
    <property type="evidence" value="ECO:0007669"/>
    <property type="project" value="UniProtKB-KW"/>
</dbReference>
<dbReference type="InterPro" id="IPR011010">
    <property type="entry name" value="DNA_brk_join_enz"/>
</dbReference>
<gene>
    <name evidence="4" type="ORF">DF3PB_310004</name>
</gene>
<organism evidence="4">
    <name type="scientific">metagenome</name>
    <dbReference type="NCBI Taxonomy" id="256318"/>
    <lineage>
        <taxon>unclassified sequences</taxon>
        <taxon>metagenomes</taxon>
    </lineage>
</organism>
<dbReference type="Pfam" id="PF00589">
    <property type="entry name" value="Phage_integrase"/>
    <property type="match status" value="1"/>
</dbReference>
<dbReference type="InterPro" id="IPR050090">
    <property type="entry name" value="Tyrosine_recombinase_XerCD"/>
</dbReference>
<dbReference type="EMBL" id="UIDG01000235">
    <property type="protein sequence ID" value="SUS06663.1"/>
    <property type="molecule type" value="Genomic_DNA"/>
</dbReference>
<dbReference type="AlphaFoldDB" id="A0A380TG40"/>
<evidence type="ECO:0000256" key="2">
    <source>
        <dbReference type="ARBA" id="ARBA00023172"/>
    </source>
</evidence>
<reference evidence="4" key="1">
    <citation type="submission" date="2018-07" db="EMBL/GenBank/DDBJ databases">
        <authorList>
            <person name="Quirk P.G."/>
            <person name="Krulwich T.A."/>
        </authorList>
    </citation>
    <scope>NUCLEOTIDE SEQUENCE</scope>
</reference>
<sequence>MLCHRLHMNLYDPQGNRLYLTPGERAAFLDAASRADRPVRTLCGVLHFTGCRISEALALTPRRIDLAASAIVFETLKKRRAGVYRTVPVPPSLLDGLDLVHGIRERQKRRTGAGDEPPLWAWHRSHAWRLVKTVMREASIPEGPHATPKGLRHGYGVAAITSGVPLNMLSKWMGHASLEVTAIYANALGAEERAIAERMWG</sequence>
<evidence type="ECO:0000256" key="1">
    <source>
        <dbReference type="ARBA" id="ARBA00023125"/>
    </source>
</evidence>
<dbReference type="PANTHER" id="PTHR30349:SF41">
    <property type="entry name" value="INTEGRASE_RECOMBINASE PROTEIN MJ0367-RELATED"/>
    <property type="match status" value="1"/>
</dbReference>
<dbReference type="GO" id="GO:0015074">
    <property type="term" value="P:DNA integration"/>
    <property type="evidence" value="ECO:0007669"/>
    <property type="project" value="InterPro"/>
</dbReference>
<protein>
    <submittedName>
        <fullName evidence="4">Integrase family protein</fullName>
    </submittedName>
</protein>
<name>A0A380TG40_9ZZZZ</name>
<proteinExistence type="predicted"/>
<dbReference type="PANTHER" id="PTHR30349">
    <property type="entry name" value="PHAGE INTEGRASE-RELATED"/>
    <property type="match status" value="1"/>
</dbReference>
<keyword evidence="2" id="KW-0233">DNA recombination</keyword>
<dbReference type="CDD" id="cd00397">
    <property type="entry name" value="DNA_BRE_C"/>
    <property type="match status" value="1"/>
</dbReference>
<keyword evidence="1" id="KW-0238">DNA-binding</keyword>
<evidence type="ECO:0000313" key="4">
    <source>
        <dbReference type="EMBL" id="SUS06663.1"/>
    </source>
</evidence>
<feature type="domain" description="Tyr recombinase" evidence="3">
    <location>
        <begin position="15"/>
        <end position="197"/>
    </location>
</feature>
<dbReference type="GO" id="GO:0006310">
    <property type="term" value="P:DNA recombination"/>
    <property type="evidence" value="ECO:0007669"/>
    <property type="project" value="UniProtKB-KW"/>
</dbReference>
<accession>A0A380TG40</accession>
<dbReference type="Gene3D" id="1.10.443.10">
    <property type="entry name" value="Intergrase catalytic core"/>
    <property type="match status" value="1"/>
</dbReference>